<accession>A0A0F9LLI9</accession>
<evidence type="ECO:0000313" key="2">
    <source>
        <dbReference type="EMBL" id="KKM30251.1"/>
    </source>
</evidence>
<reference evidence="2" key="1">
    <citation type="journal article" date="2015" name="Nature">
        <title>Complex archaea that bridge the gap between prokaryotes and eukaryotes.</title>
        <authorList>
            <person name="Spang A."/>
            <person name="Saw J.H."/>
            <person name="Jorgensen S.L."/>
            <person name="Zaremba-Niedzwiedzka K."/>
            <person name="Martijn J."/>
            <person name="Lind A.E."/>
            <person name="van Eijk R."/>
            <person name="Schleper C."/>
            <person name="Guy L."/>
            <person name="Ettema T.J."/>
        </authorList>
    </citation>
    <scope>NUCLEOTIDE SEQUENCE</scope>
</reference>
<dbReference type="AlphaFoldDB" id="A0A0F9LLI9"/>
<comment type="caution">
    <text evidence="2">The sequence shown here is derived from an EMBL/GenBank/DDBJ whole genome shotgun (WGS) entry which is preliminary data.</text>
</comment>
<protein>
    <submittedName>
        <fullName evidence="2">Uncharacterized protein</fullName>
    </submittedName>
</protein>
<feature type="region of interest" description="Disordered" evidence="1">
    <location>
        <begin position="1"/>
        <end position="27"/>
    </location>
</feature>
<gene>
    <name evidence="2" type="ORF">LCGC14_1566300</name>
</gene>
<sequence>MPAVSKRQQRFFGAELARKRKGLKTRTGLSASKLSEFARRARSK</sequence>
<organism evidence="2">
    <name type="scientific">marine sediment metagenome</name>
    <dbReference type="NCBI Taxonomy" id="412755"/>
    <lineage>
        <taxon>unclassified sequences</taxon>
        <taxon>metagenomes</taxon>
        <taxon>ecological metagenomes</taxon>
    </lineage>
</organism>
<dbReference type="EMBL" id="LAZR01012158">
    <property type="protein sequence ID" value="KKM30251.1"/>
    <property type="molecule type" value="Genomic_DNA"/>
</dbReference>
<proteinExistence type="predicted"/>
<evidence type="ECO:0000256" key="1">
    <source>
        <dbReference type="SAM" id="MobiDB-lite"/>
    </source>
</evidence>
<name>A0A0F9LLI9_9ZZZZ</name>